<evidence type="ECO:0008006" key="18">
    <source>
        <dbReference type="Google" id="ProtNLM"/>
    </source>
</evidence>
<feature type="signal peptide" evidence="13">
    <location>
        <begin position="1"/>
        <end position="26"/>
    </location>
</feature>
<dbReference type="SMART" id="SM00365">
    <property type="entry name" value="LRR_SD22"/>
    <property type="match status" value="8"/>
</dbReference>
<dbReference type="Pfam" id="PF00560">
    <property type="entry name" value="LRR_1"/>
    <property type="match status" value="10"/>
</dbReference>
<reference evidence="17" key="1">
    <citation type="submission" date="2024-06" db="EMBL/GenBank/DDBJ databases">
        <authorList>
            <person name="Ryan C."/>
        </authorList>
    </citation>
    <scope>NUCLEOTIDE SEQUENCE [LARGE SCALE GENOMIC DNA]</scope>
</reference>
<dbReference type="InterPro" id="IPR001611">
    <property type="entry name" value="Leu-rich_rpt"/>
</dbReference>
<keyword evidence="5" id="KW-1070">Brassinosteroid signaling pathway</keyword>
<dbReference type="PANTHER" id="PTHR48063:SF40">
    <property type="entry name" value="LEUCINE-RICH REPEAT-CONTAINING N-TERMINAL PLANT-TYPE DOMAIN-CONTAINING PROTEIN"/>
    <property type="match status" value="1"/>
</dbReference>
<keyword evidence="3" id="KW-1003">Cell membrane</keyword>
<evidence type="ECO:0000313" key="17">
    <source>
        <dbReference type="Proteomes" id="UP001497457"/>
    </source>
</evidence>
<dbReference type="SUPFAM" id="SSF52047">
    <property type="entry name" value="RNI-like"/>
    <property type="match status" value="2"/>
</dbReference>
<accession>A0ABC9AN99</accession>
<evidence type="ECO:0000256" key="9">
    <source>
        <dbReference type="ARBA" id="ARBA00022989"/>
    </source>
</evidence>
<dbReference type="FunFam" id="3.80.10.10:FF:000095">
    <property type="entry name" value="LRR receptor-like serine/threonine-protein kinase GSO1"/>
    <property type="match status" value="2"/>
</dbReference>
<evidence type="ECO:0000256" key="5">
    <source>
        <dbReference type="ARBA" id="ARBA00022626"/>
    </source>
</evidence>
<dbReference type="FunFam" id="3.80.10.10:FF:000111">
    <property type="entry name" value="LRR receptor-like serine/threonine-protein kinase ERECTA"/>
    <property type="match status" value="1"/>
</dbReference>
<dbReference type="Pfam" id="PF23598">
    <property type="entry name" value="LRR_14"/>
    <property type="match status" value="1"/>
</dbReference>
<evidence type="ECO:0000256" key="1">
    <source>
        <dbReference type="ARBA" id="ARBA00004251"/>
    </source>
</evidence>
<keyword evidence="17" id="KW-1185">Reference proteome</keyword>
<evidence type="ECO:0000256" key="6">
    <source>
        <dbReference type="ARBA" id="ARBA00022692"/>
    </source>
</evidence>
<protein>
    <recommendedName>
        <fullName evidence="18">Leucine-rich repeat-containing N-terminal plant-type domain-containing protein</fullName>
    </recommendedName>
</protein>
<evidence type="ECO:0000256" key="2">
    <source>
        <dbReference type="ARBA" id="ARBA00009592"/>
    </source>
</evidence>
<keyword evidence="6 12" id="KW-0812">Transmembrane</keyword>
<dbReference type="Pfam" id="PF08263">
    <property type="entry name" value="LRRNT_2"/>
    <property type="match status" value="1"/>
</dbReference>
<keyword evidence="11" id="KW-0325">Glycoprotein</keyword>
<dbReference type="GO" id="GO:0005886">
    <property type="term" value="C:plasma membrane"/>
    <property type="evidence" value="ECO:0007669"/>
    <property type="project" value="UniProtKB-SubCell"/>
</dbReference>
<keyword evidence="4" id="KW-0433">Leucine-rich repeat</keyword>
<name>A0ABC9AN99_9POAL</name>
<dbReference type="AlphaFoldDB" id="A0ABC9AN99"/>
<keyword evidence="10 12" id="KW-0472">Membrane</keyword>
<evidence type="ECO:0000313" key="16">
    <source>
        <dbReference type="EMBL" id="CAL4980677.1"/>
    </source>
</evidence>
<evidence type="ECO:0000256" key="11">
    <source>
        <dbReference type="ARBA" id="ARBA00023180"/>
    </source>
</evidence>
<organism evidence="16 17">
    <name type="scientific">Urochloa decumbens</name>
    <dbReference type="NCBI Taxonomy" id="240449"/>
    <lineage>
        <taxon>Eukaryota</taxon>
        <taxon>Viridiplantae</taxon>
        <taxon>Streptophyta</taxon>
        <taxon>Embryophyta</taxon>
        <taxon>Tracheophyta</taxon>
        <taxon>Spermatophyta</taxon>
        <taxon>Magnoliopsida</taxon>
        <taxon>Liliopsida</taxon>
        <taxon>Poales</taxon>
        <taxon>Poaceae</taxon>
        <taxon>PACMAD clade</taxon>
        <taxon>Panicoideae</taxon>
        <taxon>Panicodae</taxon>
        <taxon>Paniceae</taxon>
        <taxon>Melinidinae</taxon>
        <taxon>Urochloa</taxon>
    </lineage>
</organism>
<feature type="transmembrane region" description="Helical" evidence="12">
    <location>
        <begin position="804"/>
        <end position="826"/>
    </location>
</feature>
<dbReference type="InterPro" id="IPR032675">
    <property type="entry name" value="LRR_dom_sf"/>
</dbReference>
<proteinExistence type="inferred from homology"/>
<gene>
    <name evidence="16" type="ORF">URODEC1_LOCUS55780</name>
</gene>
<dbReference type="GO" id="GO:0009742">
    <property type="term" value="P:brassinosteroid mediated signaling pathway"/>
    <property type="evidence" value="ECO:0007669"/>
    <property type="project" value="UniProtKB-KW"/>
</dbReference>
<evidence type="ECO:0000256" key="3">
    <source>
        <dbReference type="ARBA" id="ARBA00022475"/>
    </source>
</evidence>
<feature type="domain" description="Leucine-rich repeat-containing N-terminal plant-type" evidence="14">
    <location>
        <begin position="36"/>
        <end position="76"/>
    </location>
</feature>
<dbReference type="PRINTS" id="PR00019">
    <property type="entry name" value="LEURICHRPT"/>
</dbReference>
<evidence type="ECO:0000256" key="8">
    <source>
        <dbReference type="ARBA" id="ARBA00022737"/>
    </source>
</evidence>
<dbReference type="Gene3D" id="3.80.10.10">
    <property type="entry name" value="Ribonuclease Inhibitor"/>
    <property type="match status" value="3"/>
</dbReference>
<dbReference type="InterPro" id="IPR055414">
    <property type="entry name" value="LRR_R13L4/SHOC2-like"/>
</dbReference>
<dbReference type="PANTHER" id="PTHR48063">
    <property type="entry name" value="LRR RECEPTOR-LIKE KINASE"/>
    <property type="match status" value="1"/>
</dbReference>
<feature type="domain" description="Disease resistance R13L4/SHOC-2-like LRR" evidence="15">
    <location>
        <begin position="183"/>
        <end position="390"/>
    </location>
</feature>
<evidence type="ECO:0000256" key="4">
    <source>
        <dbReference type="ARBA" id="ARBA00022614"/>
    </source>
</evidence>
<reference evidence="16 17" key="2">
    <citation type="submission" date="2024-10" db="EMBL/GenBank/DDBJ databases">
        <authorList>
            <person name="Ryan C."/>
        </authorList>
    </citation>
    <scope>NUCLEOTIDE SEQUENCE [LARGE SCALE GENOMIC DNA]</scope>
</reference>
<evidence type="ECO:0000256" key="7">
    <source>
        <dbReference type="ARBA" id="ARBA00022729"/>
    </source>
</evidence>
<sequence>MGFSAPKLMHLLAVAICSFLLMFAHGDASVGKNCASDERDALLEFKQGITEDPVGRLATWHGREEDCCRWRGVRCSNRTGHVLELRLGNANYDIYSYTSLAGEISRSLLTFKHLQHLDLSFNNLNGSTGRIPEFLASLKNLKYLNLSGISFHGRVPPQLGNLTALQYLDLSSMGATYSIDLSWLKHLHFLRYLNLDSVNLNTVADWPHVVNMLSSLRCLRLSGCSLNGKLPEWVGHLTSLVILDLSRNSYTGPLPEFIGKLTSLRTLDLSWNQFTGTIPASIGYITGLRTLYVCYNNLTALPHEIGKLSNLTHLYLAHNQLDGVITEEHFGSLKSLQHIDLSSNFLKIEIGSKWKPPFRLRNANFGTCQMGPLFPYWLRWLTNIDYLDISSTGINDRIPDWFPTSFSNARYLSMSKNQLNGALPINMEIMSSLEELDLNNNTLTGHVPKLPQNLTYLDICINSFSGPLPANVGLPKLRALSIASNHITGHLPRSICNSKKLGTLVLANNHFEGRLPECFGNKVMLFLDLSNNGFSGILPPSLQNSEMLQVLDLSRNMFYGSLPEWIGKLKSLRFLRIRQNMFSGDLPLNLTNLACLQYLDISNNGISGSLPRTLSKLKSLKLKYPKQICSGAFHVKAFSHNFSTILKGQQLFYGSIPRIVSLNMKIIDLSFNNIFGEIPEEITTLDGLINLNMSQNYFSGNVPSKIGVMRSLESLDLSSNTLSGEIPASVLNLTFLSYMDLSYNNLTGRIPSGSQLDSLYAANPSLYTGNIGLCGPPLKKGCSSTDASKQGHSTRIEESPGLEFFYRGLGCGFVSGIWAVFLVLLIKK</sequence>
<evidence type="ECO:0000259" key="15">
    <source>
        <dbReference type="Pfam" id="PF23598"/>
    </source>
</evidence>
<dbReference type="InterPro" id="IPR013210">
    <property type="entry name" value="LRR_N_plant-typ"/>
</dbReference>
<dbReference type="InterPro" id="IPR003591">
    <property type="entry name" value="Leu-rich_rpt_typical-subtyp"/>
</dbReference>
<feature type="chain" id="PRO_5044741564" description="Leucine-rich repeat-containing N-terminal plant-type domain-containing protein" evidence="13">
    <location>
        <begin position="27"/>
        <end position="828"/>
    </location>
</feature>
<comment type="subcellular location">
    <subcellularLocation>
        <location evidence="1">Cell membrane</location>
        <topology evidence="1">Single-pass type I membrane protein</topology>
    </subcellularLocation>
</comment>
<evidence type="ECO:0000256" key="10">
    <source>
        <dbReference type="ARBA" id="ARBA00023136"/>
    </source>
</evidence>
<dbReference type="EMBL" id="OZ075131">
    <property type="protein sequence ID" value="CAL4980677.1"/>
    <property type="molecule type" value="Genomic_DNA"/>
</dbReference>
<evidence type="ECO:0000256" key="12">
    <source>
        <dbReference type="SAM" id="Phobius"/>
    </source>
</evidence>
<keyword evidence="7 13" id="KW-0732">Signal</keyword>
<dbReference type="SMART" id="SM00369">
    <property type="entry name" value="LRR_TYP"/>
    <property type="match status" value="9"/>
</dbReference>
<dbReference type="Proteomes" id="UP001497457">
    <property type="component" value="Chromosome 21rd"/>
</dbReference>
<keyword evidence="9 12" id="KW-1133">Transmembrane helix</keyword>
<dbReference type="InterPro" id="IPR046956">
    <property type="entry name" value="RLP23-like"/>
</dbReference>
<evidence type="ECO:0000256" key="13">
    <source>
        <dbReference type="SAM" id="SignalP"/>
    </source>
</evidence>
<evidence type="ECO:0000259" key="14">
    <source>
        <dbReference type="Pfam" id="PF08263"/>
    </source>
</evidence>
<keyword evidence="8" id="KW-0677">Repeat</keyword>
<comment type="similarity">
    <text evidence="2">Belongs to the RLP family.</text>
</comment>